<evidence type="ECO:0000259" key="10">
    <source>
        <dbReference type="PROSITE" id="PS50111"/>
    </source>
</evidence>
<dbReference type="SUPFAM" id="SSF103190">
    <property type="entry name" value="Sensory domain-like"/>
    <property type="match status" value="1"/>
</dbReference>
<dbReference type="InterPro" id="IPR004089">
    <property type="entry name" value="MCPsignal_dom"/>
</dbReference>
<dbReference type="SUPFAM" id="SSF58104">
    <property type="entry name" value="Methyl-accepting chemotaxis protein (MCP) signaling domain"/>
    <property type="match status" value="1"/>
</dbReference>
<dbReference type="Pfam" id="PF17202">
    <property type="entry name" value="sCache_3_3"/>
    <property type="match status" value="1"/>
</dbReference>
<evidence type="ECO:0000256" key="8">
    <source>
        <dbReference type="PROSITE-ProRule" id="PRU00284"/>
    </source>
</evidence>
<dbReference type="InterPro" id="IPR033463">
    <property type="entry name" value="sCache_3"/>
</dbReference>
<comment type="similarity">
    <text evidence="7">Belongs to the methyl-accepting chemotaxis (MCP) protein family.</text>
</comment>
<comment type="subcellular location">
    <subcellularLocation>
        <location evidence="1">Cell membrane</location>
        <topology evidence="1">Multi-pass membrane protein</topology>
    </subcellularLocation>
</comment>
<reference evidence="12 13" key="1">
    <citation type="submission" date="2016-10" db="EMBL/GenBank/DDBJ databases">
        <title>Draft genome sequences of four alkaliphilic bacteria belonging to the Anaerobacillus genus.</title>
        <authorList>
            <person name="Bassil N.M."/>
            <person name="Lloyd J.R."/>
        </authorList>
    </citation>
    <scope>NUCLEOTIDE SEQUENCE [LARGE SCALE GENOMIC DNA]</scope>
    <source>
        <strain evidence="12 13">DSM 15340</strain>
    </source>
</reference>
<dbReference type="SMART" id="SM00304">
    <property type="entry name" value="HAMP"/>
    <property type="match status" value="1"/>
</dbReference>
<dbReference type="GO" id="GO:0004888">
    <property type="term" value="F:transmembrane signaling receptor activity"/>
    <property type="evidence" value="ECO:0007669"/>
    <property type="project" value="InterPro"/>
</dbReference>
<evidence type="ECO:0000256" key="9">
    <source>
        <dbReference type="SAM" id="Phobius"/>
    </source>
</evidence>
<dbReference type="SMART" id="SM00283">
    <property type="entry name" value="MA"/>
    <property type="match status" value="1"/>
</dbReference>
<evidence type="ECO:0000256" key="3">
    <source>
        <dbReference type="ARBA" id="ARBA00022692"/>
    </source>
</evidence>
<keyword evidence="3 9" id="KW-0812">Transmembrane</keyword>
<dbReference type="Pfam" id="PF00015">
    <property type="entry name" value="MCPsignal"/>
    <property type="match status" value="1"/>
</dbReference>
<dbReference type="InterPro" id="IPR029151">
    <property type="entry name" value="Sensor-like_sf"/>
</dbReference>
<dbReference type="PANTHER" id="PTHR32089">
    <property type="entry name" value="METHYL-ACCEPTING CHEMOTAXIS PROTEIN MCPB"/>
    <property type="match status" value="1"/>
</dbReference>
<dbReference type="AlphaFoldDB" id="A0A1S2LIX9"/>
<keyword evidence="5 9" id="KW-0472">Membrane</keyword>
<organism evidence="12 13">
    <name type="scientific">Anaerobacillus arseniciselenatis</name>
    <dbReference type="NCBI Taxonomy" id="85682"/>
    <lineage>
        <taxon>Bacteria</taxon>
        <taxon>Bacillati</taxon>
        <taxon>Bacillota</taxon>
        <taxon>Bacilli</taxon>
        <taxon>Bacillales</taxon>
        <taxon>Bacillaceae</taxon>
        <taxon>Anaerobacillus</taxon>
    </lineage>
</organism>
<comment type="caution">
    <text evidence="12">The sequence shown here is derived from an EMBL/GenBank/DDBJ whole genome shotgun (WGS) entry which is preliminary data.</text>
</comment>
<keyword evidence="2" id="KW-1003">Cell membrane</keyword>
<dbReference type="CDD" id="cd06225">
    <property type="entry name" value="HAMP"/>
    <property type="match status" value="1"/>
</dbReference>
<accession>A0A1S2LIX9</accession>
<name>A0A1S2LIX9_9BACI</name>
<dbReference type="PRINTS" id="PR00260">
    <property type="entry name" value="CHEMTRNSDUCR"/>
</dbReference>
<dbReference type="CDD" id="cd11386">
    <property type="entry name" value="MCP_signal"/>
    <property type="match status" value="1"/>
</dbReference>
<protein>
    <submittedName>
        <fullName evidence="12">Methyl-accepting chemotaxis protein</fullName>
    </submittedName>
</protein>
<feature type="domain" description="HAMP" evidence="11">
    <location>
        <begin position="206"/>
        <end position="258"/>
    </location>
</feature>
<evidence type="ECO:0000313" key="12">
    <source>
        <dbReference type="EMBL" id="OIJ11647.1"/>
    </source>
</evidence>
<sequence length="563" mass="60464">MFSRLKLATKINLLVLSFIILLAVVMSAVVLKQVESAAEQAAMEKVRTDLPLGYEYIDAKYPGDWSTKGGDLYKGEEKISDNFDLVDEIAALTNGTVTIFLADTRVATNVIVDGQRAVGTQVSEEIANAVLVGGQTYYGVADVVGNTYQTGYMPILDASGETIGIWYVGASQSFIDETIQETMTIFLIILIVAIIVIISTLIWYSRRMSKRLRKVSEVMTAAGNGDFTKEIKKDSEDEIGQLVHSFEEMKNNLNKLINGVINTSNDVASSSNILTHNSEQTSKATEQIANAIQEVTFGTEKQMENTNSVAAIAGEISVGMNQITTNIQSVTDASVEMSNSATQGNEVVKQAVQQMNLINTKTEDSSKVVGHLSSKTNEINQIISLITEVADQTNLLALNAAIEAARAGEQGKGFAVVADEVRKLAEQSGKSAQQISSLIIEIQEEATKAVDSMNDSSGAVKEGITIIHDAGEAFGTITSSVNGVSSQLEEVAAGVEEVTAGVEDMVSMTTKVKEITEQSAEYMQNVAASTEEQTASMQEVAASAVKLTNISEELRQSVKVFKV</sequence>
<feature type="domain" description="Methyl-accepting transducer" evidence="10">
    <location>
        <begin position="277"/>
        <end position="513"/>
    </location>
</feature>
<proteinExistence type="inferred from homology"/>
<dbReference type="InterPro" id="IPR003660">
    <property type="entry name" value="HAMP_dom"/>
</dbReference>
<evidence type="ECO:0000256" key="4">
    <source>
        <dbReference type="ARBA" id="ARBA00022989"/>
    </source>
</evidence>
<dbReference type="Proteomes" id="UP000180098">
    <property type="component" value="Unassembled WGS sequence"/>
</dbReference>
<feature type="transmembrane region" description="Helical" evidence="9">
    <location>
        <begin position="183"/>
        <end position="204"/>
    </location>
</feature>
<dbReference type="PROSITE" id="PS50885">
    <property type="entry name" value="HAMP"/>
    <property type="match status" value="1"/>
</dbReference>
<evidence type="ECO:0000313" key="13">
    <source>
        <dbReference type="Proteomes" id="UP000180098"/>
    </source>
</evidence>
<keyword evidence="13" id="KW-1185">Reference proteome</keyword>
<keyword evidence="4 9" id="KW-1133">Transmembrane helix</keyword>
<dbReference type="GO" id="GO:0007165">
    <property type="term" value="P:signal transduction"/>
    <property type="evidence" value="ECO:0007669"/>
    <property type="project" value="UniProtKB-KW"/>
</dbReference>
<dbReference type="GO" id="GO:0006935">
    <property type="term" value="P:chemotaxis"/>
    <property type="evidence" value="ECO:0007669"/>
    <property type="project" value="InterPro"/>
</dbReference>
<evidence type="ECO:0000256" key="6">
    <source>
        <dbReference type="ARBA" id="ARBA00023224"/>
    </source>
</evidence>
<dbReference type="GO" id="GO:0005886">
    <property type="term" value="C:plasma membrane"/>
    <property type="evidence" value="ECO:0007669"/>
    <property type="project" value="UniProtKB-SubCell"/>
</dbReference>
<evidence type="ECO:0000256" key="1">
    <source>
        <dbReference type="ARBA" id="ARBA00004651"/>
    </source>
</evidence>
<dbReference type="Gene3D" id="1.10.287.950">
    <property type="entry name" value="Methyl-accepting chemotaxis protein"/>
    <property type="match status" value="1"/>
</dbReference>
<gene>
    <name evidence="12" type="ORF">BKP35_11970</name>
</gene>
<keyword evidence="6 8" id="KW-0807">Transducer</keyword>
<evidence type="ECO:0000259" key="11">
    <source>
        <dbReference type="PROSITE" id="PS50885"/>
    </source>
</evidence>
<dbReference type="PANTHER" id="PTHR32089:SF112">
    <property type="entry name" value="LYSOZYME-LIKE PROTEIN-RELATED"/>
    <property type="match status" value="1"/>
</dbReference>
<dbReference type="InterPro" id="IPR004090">
    <property type="entry name" value="Chemotax_Me-accpt_rcpt"/>
</dbReference>
<evidence type="ECO:0000256" key="2">
    <source>
        <dbReference type="ARBA" id="ARBA00022475"/>
    </source>
</evidence>
<dbReference type="Pfam" id="PF00672">
    <property type="entry name" value="HAMP"/>
    <property type="match status" value="1"/>
</dbReference>
<dbReference type="Gene3D" id="6.10.340.10">
    <property type="match status" value="1"/>
</dbReference>
<dbReference type="PROSITE" id="PS50111">
    <property type="entry name" value="CHEMOTAXIS_TRANSDUC_2"/>
    <property type="match status" value="1"/>
</dbReference>
<dbReference type="RefSeq" id="WP_071313580.1">
    <property type="nucleotide sequence ID" value="NZ_MLQQ01000026.1"/>
</dbReference>
<evidence type="ECO:0000256" key="5">
    <source>
        <dbReference type="ARBA" id="ARBA00023136"/>
    </source>
</evidence>
<dbReference type="EMBL" id="MLQQ01000026">
    <property type="protein sequence ID" value="OIJ11647.1"/>
    <property type="molecule type" value="Genomic_DNA"/>
</dbReference>
<evidence type="ECO:0000256" key="7">
    <source>
        <dbReference type="ARBA" id="ARBA00029447"/>
    </source>
</evidence>